<reference evidence="1 2" key="1">
    <citation type="journal article" date="2010" name="Nature">
        <title>Perigord black truffle genome uncovers evolutionary origins and mechanisms of symbiosis.</title>
        <authorList>
            <person name="Martin F."/>
            <person name="Kohler A."/>
            <person name="Murat C."/>
            <person name="Balestrini R."/>
            <person name="Coutinho P.M."/>
            <person name="Jaillon O."/>
            <person name="Montanini B."/>
            <person name="Morin E."/>
            <person name="Noel B."/>
            <person name="Percudani R."/>
            <person name="Porcel B."/>
            <person name="Rubini A."/>
            <person name="Amicucci A."/>
            <person name="Amselem J."/>
            <person name="Anthouard V."/>
            <person name="Arcioni S."/>
            <person name="Artiguenave F."/>
            <person name="Aury J.M."/>
            <person name="Ballario P."/>
            <person name="Bolchi A."/>
            <person name="Brenna A."/>
            <person name="Brun A."/>
            <person name="Buee M."/>
            <person name="Cantarel B."/>
            <person name="Chevalier G."/>
            <person name="Couloux A."/>
            <person name="Da Silva C."/>
            <person name="Denoeud F."/>
            <person name="Duplessis S."/>
            <person name="Ghignone S."/>
            <person name="Hilselberger B."/>
            <person name="Iotti M."/>
            <person name="Marcais B."/>
            <person name="Mello A."/>
            <person name="Miranda M."/>
            <person name="Pacioni G."/>
            <person name="Quesneville H."/>
            <person name="Riccioni C."/>
            <person name="Ruotolo R."/>
            <person name="Splivallo R."/>
            <person name="Stocchi V."/>
            <person name="Tisserant E."/>
            <person name="Viscomi A.R."/>
            <person name="Zambonelli A."/>
            <person name="Zampieri E."/>
            <person name="Henrissat B."/>
            <person name="Lebrun M.H."/>
            <person name="Paolocci F."/>
            <person name="Bonfante P."/>
            <person name="Ottonello S."/>
            <person name="Wincker P."/>
        </authorList>
    </citation>
    <scope>NUCLEOTIDE SEQUENCE [LARGE SCALE GENOMIC DNA]</scope>
    <source>
        <strain evidence="1 2">Mel28</strain>
    </source>
</reference>
<accession>D5GG87</accession>
<gene>
    <name evidence="1" type="ORF">GSTUM_00002001001</name>
</gene>
<evidence type="ECO:0000313" key="2">
    <source>
        <dbReference type="Proteomes" id="UP000006911"/>
    </source>
</evidence>
<dbReference type="InParanoid" id="D5GG87"/>
<dbReference type="AlphaFoldDB" id="D5GG87"/>
<dbReference type="EMBL" id="FN430246">
    <property type="protein sequence ID" value="CAZ83530.1"/>
    <property type="molecule type" value="Genomic_DNA"/>
</dbReference>
<dbReference type="Proteomes" id="UP000006911">
    <property type="component" value="Unassembled WGS sequence"/>
</dbReference>
<dbReference type="HOGENOM" id="CLU_3419475_0_0_1"/>
<evidence type="ECO:0000313" key="1">
    <source>
        <dbReference type="EMBL" id="CAZ83530.1"/>
    </source>
</evidence>
<sequence length="25" mass="2690">MGIEMELHTFRAIAGSKVLNSDGNV</sequence>
<organism evidence="1 2">
    <name type="scientific">Tuber melanosporum (strain Mel28)</name>
    <name type="common">Perigord black truffle</name>
    <dbReference type="NCBI Taxonomy" id="656061"/>
    <lineage>
        <taxon>Eukaryota</taxon>
        <taxon>Fungi</taxon>
        <taxon>Dikarya</taxon>
        <taxon>Ascomycota</taxon>
        <taxon>Pezizomycotina</taxon>
        <taxon>Pezizomycetes</taxon>
        <taxon>Pezizales</taxon>
        <taxon>Tuberaceae</taxon>
        <taxon>Tuber</taxon>
    </lineage>
</organism>
<keyword evidence="2" id="KW-1185">Reference proteome</keyword>
<name>D5GG87_TUBMM</name>
<proteinExistence type="predicted"/>
<protein>
    <submittedName>
        <fullName evidence="1">(Perigord truffle) hypothetical protein</fullName>
    </submittedName>
</protein>
<dbReference type="KEGG" id="tml:GSTUM_00002001001"/>